<name>A0A9Q9DDQ9_ENSAD</name>
<sequence length="649" mass="68622">MVQIDQSGLVGKIRDRPISKELEAVLKKAGSAAGIDTIFVTSGGQPGTTGRTTGSTRHNGGRAADLQLSVNGKIQTFTDDEAARTVEKFVTAAAAHGATGIGAGVDYMGPATLHVGFGLNPGDRSKITWGAKGKAANAPAWLVRAANEGWNTPPAWVFATDENFAEDLPEDQDVIHEDQEEAGEPIVVPERFSLEVIKAAQASQRRWGVPASVSLAQWALESAYGSRMPPGSNNPFGIKAVSGQPSVKALTTEVIGGNRVKVKAAFRVFESLEQAFDRHGKLLGTAKPYANARKFLGDPDRFADALTGVYATDPQYGQLLRSIMRKNSLYQFNDSSDDDVERFEGDTGVTIPQQQEGGTSMRVEALQRRLVALGYRLGEIDGKFGSLTAAALLAFQHDNRLPTTGILDATTEQALNAAGPRRLSDKRIRMTEKELVDEGSTIALNARRNRILSWVGTIFGAVGIGNSAIVNASNGATERAASSLPDGLPSLLTQVQTLSPTTASADFQRISALAKTISEQIGATNPLPADVMRLLDQLRQALPPELLSSNPDLARVLQSIGQGSTAVPVGKLTTVFDILPSFFANDSVLQMVMKGVAAVGGSVLPGFGGSLAVLGLGLAGRLLSNRIAQARVEDHRTGGNINPLNSSVD</sequence>
<evidence type="ECO:0000313" key="4">
    <source>
        <dbReference type="EMBL" id="USJ27581.1"/>
    </source>
</evidence>
<dbReference type="Pfam" id="PF01471">
    <property type="entry name" value="PG_binding_1"/>
    <property type="match status" value="1"/>
</dbReference>
<evidence type="ECO:0000259" key="3">
    <source>
        <dbReference type="SMART" id="SM00047"/>
    </source>
</evidence>
<gene>
    <name evidence="4" type="ORF">NE863_34740</name>
</gene>
<feature type="compositionally biased region" description="Low complexity" evidence="2">
    <location>
        <begin position="48"/>
        <end position="61"/>
    </location>
</feature>
<accession>A0A9Q9DDQ9</accession>
<feature type="region of interest" description="Disordered" evidence="2">
    <location>
        <begin position="40"/>
        <end position="61"/>
    </location>
</feature>
<keyword evidence="1" id="KW-0378">Hydrolase</keyword>
<dbReference type="SUPFAM" id="SSF47090">
    <property type="entry name" value="PGBD-like"/>
    <property type="match status" value="1"/>
</dbReference>
<dbReference type="PANTHER" id="PTHR33308:SF9">
    <property type="entry name" value="PEPTIDOGLYCAN HYDROLASE FLGJ"/>
    <property type="match status" value="1"/>
</dbReference>
<dbReference type="Gene3D" id="1.10.530.10">
    <property type="match status" value="1"/>
</dbReference>
<evidence type="ECO:0000256" key="2">
    <source>
        <dbReference type="SAM" id="MobiDB-lite"/>
    </source>
</evidence>
<protein>
    <submittedName>
        <fullName evidence="4">Glucosaminidase domain-containing protein</fullName>
    </submittedName>
</protein>
<dbReference type="RefSeq" id="WP_252161155.1">
    <property type="nucleotide sequence ID" value="NZ_CP098809.1"/>
</dbReference>
<geneLocation type="plasmid" evidence="4 5">
    <name>pB</name>
</geneLocation>
<reference evidence="4" key="1">
    <citation type="submission" date="2022-06" db="EMBL/GenBank/DDBJ databases">
        <title>Physiological and biochemical characterization and genomic elucidation of a strain of the genus Ensifer adhaerens M8 that combines arsenic oxidation and chromium reduction.</title>
        <authorList>
            <person name="Li X."/>
            <person name="Yu c."/>
        </authorList>
    </citation>
    <scope>NUCLEOTIDE SEQUENCE</scope>
    <source>
        <strain evidence="4">M8</strain>
        <plasmid evidence="4">pB</plasmid>
    </source>
</reference>
<dbReference type="InterPro" id="IPR036366">
    <property type="entry name" value="PGBDSf"/>
</dbReference>
<dbReference type="Gene3D" id="1.10.101.10">
    <property type="entry name" value="PGBD-like superfamily/PGBD"/>
    <property type="match status" value="1"/>
</dbReference>
<dbReference type="Proteomes" id="UP001055460">
    <property type="component" value="Plasmid pB"/>
</dbReference>
<dbReference type="InterPro" id="IPR002477">
    <property type="entry name" value="Peptidoglycan-bd-like"/>
</dbReference>
<organism evidence="4 5">
    <name type="scientific">Ensifer adhaerens</name>
    <name type="common">Sinorhizobium morelense</name>
    <dbReference type="NCBI Taxonomy" id="106592"/>
    <lineage>
        <taxon>Bacteria</taxon>
        <taxon>Pseudomonadati</taxon>
        <taxon>Pseudomonadota</taxon>
        <taxon>Alphaproteobacteria</taxon>
        <taxon>Hyphomicrobiales</taxon>
        <taxon>Rhizobiaceae</taxon>
        <taxon>Sinorhizobium/Ensifer group</taxon>
        <taxon>Ensifer</taxon>
    </lineage>
</organism>
<dbReference type="SMART" id="SM00047">
    <property type="entry name" value="LYZ2"/>
    <property type="match status" value="1"/>
</dbReference>
<dbReference type="GO" id="GO:0071973">
    <property type="term" value="P:bacterial-type flagellum-dependent cell motility"/>
    <property type="evidence" value="ECO:0007669"/>
    <property type="project" value="TreeGrafter"/>
</dbReference>
<dbReference type="AlphaFoldDB" id="A0A9Q9DDQ9"/>
<dbReference type="PANTHER" id="PTHR33308">
    <property type="entry name" value="PEPTIDOGLYCAN HYDROLASE FLGJ"/>
    <property type="match status" value="1"/>
</dbReference>
<feature type="domain" description="Mannosyl-glycoprotein endo-beta-N-acetylglucosamidase-like" evidence="3">
    <location>
        <begin position="178"/>
        <end position="333"/>
    </location>
</feature>
<dbReference type="Pfam" id="PF01832">
    <property type="entry name" value="Glucosaminidase"/>
    <property type="match status" value="1"/>
</dbReference>
<keyword evidence="4" id="KW-0614">Plasmid</keyword>
<evidence type="ECO:0000313" key="5">
    <source>
        <dbReference type="Proteomes" id="UP001055460"/>
    </source>
</evidence>
<dbReference type="InterPro" id="IPR036365">
    <property type="entry name" value="PGBD-like_sf"/>
</dbReference>
<dbReference type="GO" id="GO:0004040">
    <property type="term" value="F:amidase activity"/>
    <property type="evidence" value="ECO:0007669"/>
    <property type="project" value="InterPro"/>
</dbReference>
<dbReference type="InterPro" id="IPR051056">
    <property type="entry name" value="Glycosyl_Hydrolase_73"/>
</dbReference>
<dbReference type="EMBL" id="CP098809">
    <property type="protein sequence ID" value="USJ27581.1"/>
    <property type="molecule type" value="Genomic_DNA"/>
</dbReference>
<evidence type="ECO:0000256" key="1">
    <source>
        <dbReference type="ARBA" id="ARBA00022801"/>
    </source>
</evidence>
<dbReference type="InterPro" id="IPR002901">
    <property type="entry name" value="MGlyc_endo_b_GlcNAc-like_dom"/>
</dbReference>
<proteinExistence type="predicted"/>